<comment type="caution">
    <text evidence="1">The sequence shown here is derived from an EMBL/GenBank/DDBJ whole genome shotgun (WGS) entry which is preliminary data.</text>
</comment>
<gene>
    <name evidence="1" type="ORF">AWC38_SpisGene5680</name>
</gene>
<dbReference type="OrthoDB" id="5962151at2759"/>
<dbReference type="EMBL" id="LSMT01000064">
    <property type="protein sequence ID" value="PFX29554.1"/>
    <property type="molecule type" value="Genomic_DNA"/>
</dbReference>
<evidence type="ECO:0000313" key="2">
    <source>
        <dbReference type="Proteomes" id="UP000225706"/>
    </source>
</evidence>
<evidence type="ECO:0000313" key="1">
    <source>
        <dbReference type="EMBL" id="PFX29554.1"/>
    </source>
</evidence>
<proteinExistence type="predicted"/>
<reference evidence="2" key="1">
    <citation type="journal article" date="2017" name="bioRxiv">
        <title>Comparative analysis of the genomes of Stylophora pistillata and Acropora digitifera provides evidence for extensive differences between species of corals.</title>
        <authorList>
            <person name="Voolstra C.R."/>
            <person name="Li Y."/>
            <person name="Liew Y.J."/>
            <person name="Baumgarten S."/>
            <person name="Zoccola D."/>
            <person name="Flot J.-F."/>
            <person name="Tambutte S."/>
            <person name="Allemand D."/>
            <person name="Aranda M."/>
        </authorList>
    </citation>
    <scope>NUCLEOTIDE SEQUENCE [LARGE SCALE GENOMIC DNA]</scope>
</reference>
<organism evidence="1 2">
    <name type="scientific">Stylophora pistillata</name>
    <name type="common">Smooth cauliflower coral</name>
    <dbReference type="NCBI Taxonomy" id="50429"/>
    <lineage>
        <taxon>Eukaryota</taxon>
        <taxon>Metazoa</taxon>
        <taxon>Cnidaria</taxon>
        <taxon>Anthozoa</taxon>
        <taxon>Hexacorallia</taxon>
        <taxon>Scleractinia</taxon>
        <taxon>Astrocoeniina</taxon>
        <taxon>Pocilloporidae</taxon>
        <taxon>Stylophora</taxon>
    </lineage>
</organism>
<accession>A0A2B4SFV0</accession>
<sequence length="177" mass="20071">MFGKDGSNRIYDADVWAVGATNTKHFVNLVLERLFHRQGTAEYRSMMFLRLAVLFCVVCLASSETEKKSEDPPGLLQALNSKYFGHIRGKRTDKDDSPPLEQALNNAYFGHIRGKRTQSDNHPPLEQALNKAYFGHIRGKRTGDWGSNKDLLKALNNAYMGHIRGKRQQETMEKSAD</sequence>
<keyword evidence="2" id="KW-1185">Reference proteome</keyword>
<protein>
    <submittedName>
        <fullName evidence="1">Uncharacterized protein</fullName>
    </submittedName>
</protein>
<dbReference type="AlphaFoldDB" id="A0A2B4SFV0"/>
<dbReference type="Proteomes" id="UP000225706">
    <property type="component" value="Unassembled WGS sequence"/>
</dbReference>
<name>A0A2B4SFV0_STYPI</name>